<evidence type="ECO:0000313" key="2">
    <source>
        <dbReference type="Proteomes" id="UP000031774"/>
    </source>
</evidence>
<dbReference type="RefSeq" id="WP_041133095.1">
    <property type="nucleotide sequence ID" value="NZ_CP010407.1"/>
</dbReference>
<dbReference type="KEGG" id="svt:SVTN_37775"/>
<dbReference type="InterPro" id="IPR019026">
    <property type="entry name" value="Peptidase_M64_IgA"/>
</dbReference>
<name>A0A0B5I9F0_9ACTN</name>
<dbReference type="GO" id="GO:0008237">
    <property type="term" value="F:metallopeptidase activity"/>
    <property type="evidence" value="ECO:0007669"/>
    <property type="project" value="InterPro"/>
</dbReference>
<evidence type="ECO:0008006" key="3">
    <source>
        <dbReference type="Google" id="ProtNLM"/>
    </source>
</evidence>
<dbReference type="Pfam" id="PF09471">
    <property type="entry name" value="Peptidase_M64"/>
    <property type="match status" value="2"/>
</dbReference>
<keyword evidence="2" id="KW-1185">Reference proteome</keyword>
<protein>
    <recommendedName>
        <fullName evidence="3">Peptidase M64 domain-containing protein</fullName>
    </recommendedName>
</protein>
<reference evidence="1 2" key="1">
    <citation type="submission" date="2014-12" db="EMBL/GenBank/DDBJ databases">
        <title>Complete genome sequence of Streptomyces vietnamensis strain GIMV4.0001, a genetic manipulable producer of the benzoisochromanequinone antibiotic granaticin.</title>
        <authorList>
            <person name="Deng M.R."/>
            <person name="Guo J."/>
            <person name="Ma L.Y."/>
            <person name="Feng G.D."/>
            <person name="Mo C.Y."/>
            <person name="Zhu H.H."/>
        </authorList>
    </citation>
    <scope>NUCLEOTIDE SEQUENCE [LARGE SCALE GENOMIC DNA]</scope>
    <source>
        <strain evidence="2">GIMV4.0001</strain>
    </source>
</reference>
<dbReference type="Proteomes" id="UP000031774">
    <property type="component" value="Chromosome"/>
</dbReference>
<accession>A0A0B5I9F0</accession>
<proteinExistence type="predicted"/>
<evidence type="ECO:0000313" key="1">
    <source>
        <dbReference type="EMBL" id="AJF69176.1"/>
    </source>
</evidence>
<organism evidence="1 2">
    <name type="scientific">Streptomyces vietnamensis</name>
    <dbReference type="NCBI Taxonomy" id="362257"/>
    <lineage>
        <taxon>Bacteria</taxon>
        <taxon>Bacillati</taxon>
        <taxon>Actinomycetota</taxon>
        <taxon>Actinomycetes</taxon>
        <taxon>Kitasatosporales</taxon>
        <taxon>Streptomycetaceae</taxon>
        <taxon>Streptomyces</taxon>
    </lineage>
</organism>
<sequence length="616" mass="66340">MKVVDFALGDVSRVAHGWTVAVLPEGYTQAELDAGLFDADVAKFVKRLLVTPPFSDAGLRPLLNVVKVRKASAHTGNTIHLITPTPTTSPFGTMFGAMFGRDLFQGHQIERAIYGDDVAVKDAVHNEPGLKAVNHFLVLINNTQTDGGCMHNEVGWFTKFSASWPDVAIHELGHQAFRLADEYPYRNDSSDPVSTYPGSDPTEPNITTVTDVATMKWSEVLTLPQSQVPTTMRATPCVRNHPVIAANPPIPADAVGAYEGAQHHDCGVFRPSLQCRMREETRPFCRVCEMTAHIDIGHYLVDARAGSEYGAGAWTHVQSFAAGANPERMLSYNAATGAYAISAAATYRFPTRRPDGTPPIDSHNPTVGTGSLGADWTWLAPFDFGGSPHYFGHQFGSGTQGIFATDATFTSVGLTHATPPGHASHTHVVTLNLGGAPHYIGYNSLTGDAGLFRLDSDTADPVPVSTMQWGVGHTAVVPIMIGSEPYVMTYRMSTGELMIRHLTPSGFTMAFASPSGFWKRNVTHVALLDLDNRPYLVRYSGFDGRAAVHHVRDGGTGVDLVCRVPSLGPGALSILGAGAPVMGRVQLPEPNSGKSPWLYIYNALKQTLNLTPVEAR</sequence>
<gene>
    <name evidence="1" type="ORF">SVTN_37775</name>
</gene>
<dbReference type="HOGENOM" id="CLU_443377_0_0_11"/>
<dbReference type="Gene3D" id="3.40.390.10">
    <property type="entry name" value="Collagenase (Catalytic Domain)"/>
    <property type="match status" value="1"/>
</dbReference>
<dbReference type="EMBL" id="CP010407">
    <property type="protein sequence ID" value="AJF69176.1"/>
    <property type="molecule type" value="Genomic_DNA"/>
</dbReference>
<dbReference type="STRING" id="362257.SVTN_37775"/>
<dbReference type="AlphaFoldDB" id="A0A0B5I9F0"/>
<dbReference type="InterPro" id="IPR024079">
    <property type="entry name" value="MetalloPept_cat_dom_sf"/>
</dbReference>